<evidence type="ECO:0000313" key="4">
    <source>
        <dbReference type="Proteomes" id="UP001607151"/>
    </source>
</evidence>
<gene>
    <name evidence="3" type="primary">tssA</name>
    <name evidence="3" type="ORF">ACGRQ9_14630</name>
</gene>
<organism evidence="3 4">
    <name type="scientific">Vibrio rumoiensis</name>
    <dbReference type="NCBI Taxonomy" id="76258"/>
    <lineage>
        <taxon>Bacteria</taxon>
        <taxon>Pseudomonadati</taxon>
        <taxon>Pseudomonadota</taxon>
        <taxon>Gammaproteobacteria</taxon>
        <taxon>Vibrionales</taxon>
        <taxon>Vibrionaceae</taxon>
        <taxon>Vibrio</taxon>
    </lineage>
</organism>
<dbReference type="PANTHER" id="PTHR37024:SF3">
    <property type="entry name" value="TYPE VI SECRETION SYSTEM PROTEIN TSSA"/>
    <property type="match status" value="1"/>
</dbReference>
<proteinExistence type="predicted"/>
<dbReference type="Proteomes" id="UP001607151">
    <property type="component" value="Unassembled WGS sequence"/>
</dbReference>
<feature type="domain" description="ImpA N-terminal" evidence="2">
    <location>
        <begin position="12"/>
        <end position="124"/>
    </location>
</feature>
<dbReference type="Pfam" id="PF16989">
    <property type="entry name" value="T6SS_VasJ"/>
    <property type="match status" value="1"/>
</dbReference>
<dbReference type="EMBL" id="JBIHSN010000003">
    <property type="protein sequence ID" value="MFH0266680.1"/>
    <property type="molecule type" value="Genomic_DNA"/>
</dbReference>
<feature type="region of interest" description="Disordered" evidence="1">
    <location>
        <begin position="182"/>
        <end position="208"/>
    </location>
</feature>
<protein>
    <submittedName>
        <fullName evidence="3">Type VI secretion system protein TssA</fullName>
    </submittedName>
</protein>
<keyword evidence="4" id="KW-1185">Reference proteome</keyword>
<sequence length="473" mass="54289">MNITEYREIIATPIAGELRVGERLYDDPLYEFIDDQMMKVGSLSHASVQWSEVEKNILQLLKDKTKDIKLLIHLIQCLHHQTTPERFTLSVFVFGDFMREFWRESYPSPGDRGKLPRRKFFSLLLQRFDLLIDKFDFSLFDSAGRELLLQAFHDWHAAVINNELDSDSVQFLDQRIKTKLKDSEERSSPLTNQSQSTSSENPNLGNSTVVNIQANNPLTFDAYSGQSIKQTLLKVAEFLSEQDYGTPLSIRTRRYAVWSGIDSPPEHNQSGETQLRSIQGERLKEYIDGMSHPDVALWRKVEQSLTLAPYWIDGQFLSFKIAESLEQSDWAEAIKDETKQFIARLPQLLELKFKDGSPFVSDETQQWIDSVTQGAAQGGISNWQEKYEQIKYLAKEAGVTVAISSVNDGLESAVEPRDKFYWQCLLADLLEENKLTAVASEQYRALYEQIMSMSLSDWEPSLIEKLKSVNNIK</sequence>
<dbReference type="InterPro" id="IPR010657">
    <property type="entry name" value="ImpA_N"/>
</dbReference>
<dbReference type="RefSeq" id="WP_394608356.1">
    <property type="nucleotide sequence ID" value="NZ_JBIHSJ010000004.1"/>
</dbReference>
<accession>A0ABW7IYD5</accession>
<comment type="caution">
    <text evidence="3">The sequence shown here is derived from an EMBL/GenBank/DDBJ whole genome shotgun (WGS) entry which is preliminary data.</text>
</comment>
<reference evidence="3 4" key="1">
    <citation type="submission" date="2024-10" db="EMBL/GenBank/DDBJ databases">
        <authorList>
            <person name="Yibar A."/>
            <person name="Saticioglu I.B."/>
            <person name="Duman M."/>
            <person name="Ajmi N."/>
            <person name="Gurler F."/>
            <person name="Ay H."/>
            <person name="Onuk E."/>
            <person name="Guler S."/>
            <person name="Romalde J.L."/>
        </authorList>
    </citation>
    <scope>NUCLEOTIDE SEQUENCE [LARGE SCALE GENOMIC DNA]</scope>
    <source>
        <strain evidence="3 4">14-MA-B</strain>
    </source>
</reference>
<evidence type="ECO:0000259" key="2">
    <source>
        <dbReference type="Pfam" id="PF06812"/>
    </source>
</evidence>
<dbReference type="PANTHER" id="PTHR37024">
    <property type="entry name" value="TYPE VI SECRETION SYSTEM DUF2094 AND IMPA-RELATED DOMAIN PROTEIN"/>
    <property type="match status" value="1"/>
</dbReference>
<evidence type="ECO:0000313" key="3">
    <source>
        <dbReference type="EMBL" id="MFH0266680.1"/>
    </source>
</evidence>
<dbReference type="InterPro" id="IPR017739">
    <property type="entry name" value="T6SS-assoc_VCA0119"/>
</dbReference>
<feature type="compositionally biased region" description="Polar residues" evidence="1">
    <location>
        <begin position="188"/>
        <end position="208"/>
    </location>
</feature>
<evidence type="ECO:0000256" key="1">
    <source>
        <dbReference type="SAM" id="MobiDB-lite"/>
    </source>
</evidence>
<dbReference type="NCBIfam" id="TIGR03362">
    <property type="entry name" value="VI_chp_7"/>
    <property type="match status" value="1"/>
</dbReference>
<name>A0ABW7IYD5_9VIBR</name>
<dbReference type="Pfam" id="PF06812">
    <property type="entry name" value="ImpA_N"/>
    <property type="match status" value="1"/>
</dbReference>